<dbReference type="PANTHER" id="PTHR24422">
    <property type="entry name" value="CHEMOTAXIS PROTEIN METHYLTRANSFERASE"/>
    <property type="match status" value="1"/>
</dbReference>
<dbReference type="PROSITE" id="PS50123">
    <property type="entry name" value="CHER"/>
    <property type="match status" value="1"/>
</dbReference>
<evidence type="ECO:0000256" key="4">
    <source>
        <dbReference type="ARBA" id="ARBA00022679"/>
    </source>
</evidence>
<evidence type="ECO:0000256" key="2">
    <source>
        <dbReference type="ARBA" id="ARBA00012534"/>
    </source>
</evidence>
<dbReference type="SUPFAM" id="SSF55785">
    <property type="entry name" value="PYP-like sensor domain (PAS domain)"/>
    <property type="match status" value="1"/>
</dbReference>
<evidence type="ECO:0000259" key="9">
    <source>
        <dbReference type="PROSITE" id="PS50112"/>
    </source>
</evidence>
<dbReference type="InterPro" id="IPR000673">
    <property type="entry name" value="Sig_transdc_resp-reg_Me-estase"/>
</dbReference>
<dbReference type="PROSITE" id="PS50122">
    <property type="entry name" value="CHEB"/>
    <property type="match status" value="1"/>
</dbReference>
<evidence type="ECO:0000256" key="1">
    <source>
        <dbReference type="ARBA" id="ARBA00001541"/>
    </source>
</evidence>
<dbReference type="Pfam" id="PF03705">
    <property type="entry name" value="CheR_N"/>
    <property type="match status" value="1"/>
</dbReference>
<evidence type="ECO:0000259" key="11">
    <source>
        <dbReference type="PROSITE" id="PS50123"/>
    </source>
</evidence>
<dbReference type="Gene3D" id="3.40.50.180">
    <property type="entry name" value="Methylesterase CheB, C-terminal domain"/>
    <property type="match status" value="1"/>
</dbReference>
<dbReference type="NCBIfam" id="TIGR00229">
    <property type="entry name" value="sensory_box"/>
    <property type="match status" value="1"/>
</dbReference>
<accession>C0GJU0</accession>
<dbReference type="EMBL" id="ACJM01000018">
    <property type="protein sequence ID" value="EEG76398.1"/>
    <property type="molecule type" value="Genomic_DNA"/>
</dbReference>
<dbReference type="OrthoDB" id="9816309at2"/>
<evidence type="ECO:0000256" key="8">
    <source>
        <dbReference type="SAM" id="MobiDB-lite"/>
    </source>
</evidence>
<dbReference type="SUPFAM" id="SSF53335">
    <property type="entry name" value="S-adenosyl-L-methionine-dependent methyltransferases"/>
    <property type="match status" value="1"/>
</dbReference>
<feature type="active site" evidence="6">
    <location>
        <position position="40"/>
    </location>
</feature>
<dbReference type="GO" id="GO:0008983">
    <property type="term" value="F:protein-glutamate O-methyltransferase activity"/>
    <property type="evidence" value="ECO:0007669"/>
    <property type="project" value="UniProtKB-EC"/>
</dbReference>
<feature type="active site" evidence="6">
    <location>
        <position position="69"/>
    </location>
</feature>
<feature type="coiled-coil region" evidence="7">
    <location>
        <begin position="679"/>
        <end position="752"/>
    </location>
</feature>
<feature type="compositionally biased region" description="Basic and acidic residues" evidence="8">
    <location>
        <begin position="8"/>
        <end position="25"/>
    </location>
</feature>
<dbReference type="GO" id="GO:0005737">
    <property type="term" value="C:cytoplasm"/>
    <property type="evidence" value="ECO:0007669"/>
    <property type="project" value="InterPro"/>
</dbReference>
<name>C0GJU0_DETAL</name>
<reference evidence="12 13" key="1">
    <citation type="submission" date="2009-02" db="EMBL/GenBank/DDBJ databases">
        <title>Sequencing of the draft genome and assembly of Dethiobacter alkaliphilus AHT 1.</title>
        <authorList>
            <consortium name="US DOE Joint Genome Institute (JGI-PGF)"/>
            <person name="Lucas S."/>
            <person name="Copeland A."/>
            <person name="Lapidus A."/>
            <person name="Glavina del Rio T."/>
            <person name="Dalin E."/>
            <person name="Tice H."/>
            <person name="Bruce D."/>
            <person name="Goodwin L."/>
            <person name="Pitluck S."/>
            <person name="Larimer F."/>
            <person name="Land M.L."/>
            <person name="Hauser L."/>
            <person name="Muyzer G."/>
        </authorList>
    </citation>
    <scope>NUCLEOTIDE SEQUENCE [LARGE SCALE GENOMIC DNA]</scope>
    <source>
        <strain evidence="12 13">AHT 1</strain>
    </source>
</reference>
<evidence type="ECO:0000256" key="3">
    <source>
        <dbReference type="ARBA" id="ARBA00022603"/>
    </source>
</evidence>
<dbReference type="Pfam" id="PF00989">
    <property type="entry name" value="PAS"/>
    <property type="match status" value="1"/>
</dbReference>
<proteinExistence type="predicted"/>
<keyword evidence="5" id="KW-0949">S-adenosyl-L-methionine</keyword>
<dbReference type="GO" id="GO:0032259">
    <property type="term" value="P:methylation"/>
    <property type="evidence" value="ECO:0007669"/>
    <property type="project" value="UniProtKB-KW"/>
</dbReference>
<dbReference type="Gene3D" id="1.10.155.10">
    <property type="entry name" value="Chemotaxis receptor methyltransferase CheR, N-terminal domain"/>
    <property type="match status" value="1"/>
</dbReference>
<feature type="domain" description="CheB-type methylesterase" evidence="10">
    <location>
        <begin position="28"/>
        <end position="219"/>
    </location>
</feature>
<evidence type="ECO:0000313" key="13">
    <source>
        <dbReference type="Proteomes" id="UP000006443"/>
    </source>
</evidence>
<gene>
    <name evidence="12" type="ORF">DealDRAFT_2743</name>
</gene>
<dbReference type="Gene3D" id="3.30.450.20">
    <property type="entry name" value="PAS domain"/>
    <property type="match status" value="2"/>
</dbReference>
<dbReference type="InterPro" id="IPR035909">
    <property type="entry name" value="CheB_C"/>
</dbReference>
<dbReference type="InterPro" id="IPR000780">
    <property type="entry name" value="CheR_MeTrfase"/>
</dbReference>
<dbReference type="InterPro" id="IPR050903">
    <property type="entry name" value="Bact_Chemotaxis_MeTrfase"/>
</dbReference>
<feature type="region of interest" description="Disordered" evidence="8">
    <location>
        <begin position="1"/>
        <end position="25"/>
    </location>
</feature>
<dbReference type="Gene3D" id="3.40.50.150">
    <property type="entry name" value="Vaccinia Virus protein VP39"/>
    <property type="match status" value="1"/>
</dbReference>
<keyword evidence="6 12" id="KW-0378">Hydrolase</keyword>
<dbReference type="SMART" id="SM00091">
    <property type="entry name" value="PAS"/>
    <property type="match status" value="3"/>
</dbReference>
<dbReference type="EC" id="2.1.1.80" evidence="2"/>
<dbReference type="Pfam" id="PF01339">
    <property type="entry name" value="CheB_methylest"/>
    <property type="match status" value="1"/>
</dbReference>
<dbReference type="InterPro" id="IPR022641">
    <property type="entry name" value="CheR_N"/>
</dbReference>
<dbReference type="GO" id="GO:0006935">
    <property type="term" value="P:chemotaxis"/>
    <property type="evidence" value="ECO:0007669"/>
    <property type="project" value="UniProtKB-UniRule"/>
</dbReference>
<comment type="catalytic activity">
    <reaction evidence="1">
        <text>L-glutamyl-[protein] + S-adenosyl-L-methionine = [protein]-L-glutamate 5-O-methyl ester + S-adenosyl-L-homocysteine</text>
        <dbReference type="Rhea" id="RHEA:24452"/>
        <dbReference type="Rhea" id="RHEA-COMP:10208"/>
        <dbReference type="Rhea" id="RHEA-COMP:10311"/>
        <dbReference type="ChEBI" id="CHEBI:29973"/>
        <dbReference type="ChEBI" id="CHEBI:57856"/>
        <dbReference type="ChEBI" id="CHEBI:59789"/>
        <dbReference type="ChEBI" id="CHEBI:82795"/>
        <dbReference type="EC" id="2.1.1.80"/>
    </reaction>
</comment>
<evidence type="ECO:0000313" key="12">
    <source>
        <dbReference type="EMBL" id="EEG76398.1"/>
    </source>
</evidence>
<comment type="caution">
    <text evidence="12">The sequence shown here is derived from an EMBL/GenBank/DDBJ whole genome shotgun (WGS) entry which is preliminary data.</text>
</comment>
<evidence type="ECO:0000256" key="5">
    <source>
        <dbReference type="ARBA" id="ARBA00022691"/>
    </source>
</evidence>
<dbReference type="InterPro" id="IPR036804">
    <property type="entry name" value="CheR_N_sf"/>
</dbReference>
<feature type="active site" evidence="6">
    <location>
        <position position="161"/>
    </location>
</feature>
<dbReference type="PROSITE" id="PS50112">
    <property type="entry name" value="PAS"/>
    <property type="match status" value="1"/>
</dbReference>
<dbReference type="SUPFAM" id="SSF52738">
    <property type="entry name" value="Methylesterase CheB, C-terminal domain"/>
    <property type="match status" value="1"/>
</dbReference>
<evidence type="ECO:0000256" key="6">
    <source>
        <dbReference type="PROSITE-ProRule" id="PRU00050"/>
    </source>
</evidence>
<dbReference type="STRING" id="555088.DealDRAFT_2743"/>
<dbReference type="Pfam" id="PF01739">
    <property type="entry name" value="CheR"/>
    <property type="match status" value="1"/>
</dbReference>
<keyword evidence="3 12" id="KW-0489">Methyltransferase</keyword>
<dbReference type="InterPro" id="IPR029063">
    <property type="entry name" value="SAM-dependent_MTases_sf"/>
</dbReference>
<organism evidence="12 13">
    <name type="scientific">Dethiobacter alkaliphilus AHT 1</name>
    <dbReference type="NCBI Taxonomy" id="555088"/>
    <lineage>
        <taxon>Bacteria</taxon>
        <taxon>Bacillati</taxon>
        <taxon>Bacillota</taxon>
        <taxon>Dethiobacteria</taxon>
        <taxon>Dethiobacterales</taxon>
        <taxon>Dethiobacteraceae</taxon>
        <taxon>Dethiobacter</taxon>
    </lineage>
</organism>
<keyword evidence="7" id="KW-0175">Coiled coil</keyword>
<dbReference type="GO" id="GO:0008984">
    <property type="term" value="F:protein-glutamate methylesterase activity"/>
    <property type="evidence" value="ECO:0007669"/>
    <property type="project" value="InterPro"/>
</dbReference>
<dbReference type="Pfam" id="PF13596">
    <property type="entry name" value="PAS_10"/>
    <property type="match status" value="1"/>
</dbReference>
<keyword evidence="13" id="KW-1185">Reference proteome</keyword>
<sequence length="977" mass="110135">MFSKKQSGTREETQLSHKDSDNHGEAVHMDGFPIVAIGASAGGLEALETFFFNLPEDTGIAMSFIVVQHMPPDYKSILSELLKQYTNLQVHEAEDGMAVAPNSVYVIPANTELTIRGGRLYLSEPGRPRGLCLFVDILFRSLAQEQKERSVCIVLSGAGTDGTLGLKAVKDEGGMAMAQDPDTAAYKSMPRNAIESGLVDYVLSPDEMPEYLIAYIQHSFGKGKKLARLLSRNDTDSLQQILTLIHAHTGHDFSGYKQSTIVRRIERRLAVNLIENQDDYLSYLEQNPMEVEALFRELLVGVTRFFRDPEAYAALTEKVLPRLFENKRPGDSIRIWVPACSTGEEAYSLAILLQEYLQGMKKHYKVQIFATDIDSGAIEYARTGLYPEGIAADVSPERLKRFFTWDPGSNTYQVGKTIRSMLVFAEQNATGDPPFSRLDMISCRNLLIYMDNELQKKVLHLFHYALNHSGFLFLGTSETISEFGDFFETVDRKWRLYQSKGIMALHSVPKNFLSPLIKKCSQNKAILKDGKSSFRELVENALLQQFSPPSVVTDTNGDILYIHGRTGKYLEPAQGEGSLNILKMAREGLKLELNAAIRKVVVQKEPIHIPGLQVMGNGENTRVNVTVSPVFEGISALSSLIMVVFQEVVLPEICDKWKEVAATGETVADERVFALERELRNKEEYLQTVIEELETSNEELQSTNEEFQSVNEELETSKEELQSLNEELMIVNAELQKKIDELSCSNNDMNNMLAGTGVGTVFVDHELRIKRFTPVATQLINLIHADLGRPITHIVSNIMNYHNLGEDVQEVLDTLRPKEVQVRTKSEKWYLMRILPYRTSQNAIEGAVINFIDFTEQKMFQRMNRLAVVVRDSNDAVTMQDFEGRILAWNPGAEKIYGWSEQEALSMNIRDTIPESERENALKIIKQLAENKRLEPFQARRITRDGHVVEVCMTATVLLNEKGERYAVATTERLAGE</sequence>
<dbReference type="InterPro" id="IPR022642">
    <property type="entry name" value="CheR_C"/>
</dbReference>
<dbReference type="PANTHER" id="PTHR24422:SF27">
    <property type="entry name" value="PROTEIN-GLUTAMATE O-METHYLTRANSFERASE"/>
    <property type="match status" value="1"/>
</dbReference>
<protein>
    <recommendedName>
        <fullName evidence="2">protein-glutamate O-methyltransferase</fullName>
        <ecNumber evidence="2">2.1.1.80</ecNumber>
    </recommendedName>
</protein>
<dbReference type="Proteomes" id="UP000006443">
    <property type="component" value="Unassembled WGS sequence"/>
</dbReference>
<dbReference type="CDD" id="cd00130">
    <property type="entry name" value="PAS"/>
    <property type="match status" value="1"/>
</dbReference>
<feature type="domain" description="CheR-type methyltransferase" evidence="11">
    <location>
        <begin position="238"/>
        <end position="491"/>
    </location>
</feature>
<keyword evidence="6" id="KW-0145">Chemotaxis</keyword>
<dbReference type="SUPFAM" id="SSF47757">
    <property type="entry name" value="Chemotaxis receptor methyltransferase CheR, N-terminal domain"/>
    <property type="match status" value="1"/>
</dbReference>
<feature type="domain" description="PAS" evidence="9">
    <location>
        <begin position="862"/>
        <end position="932"/>
    </location>
</feature>
<dbReference type="eggNOG" id="COG2201">
    <property type="taxonomic scope" value="Bacteria"/>
</dbReference>
<dbReference type="eggNOG" id="COG1352">
    <property type="taxonomic scope" value="Bacteria"/>
</dbReference>
<keyword evidence="4 12" id="KW-0808">Transferase</keyword>
<dbReference type="GO" id="GO:0006355">
    <property type="term" value="P:regulation of DNA-templated transcription"/>
    <property type="evidence" value="ECO:0007669"/>
    <property type="project" value="InterPro"/>
</dbReference>
<evidence type="ECO:0000256" key="7">
    <source>
        <dbReference type="SAM" id="Coils"/>
    </source>
</evidence>
<dbReference type="RefSeq" id="WP_008518436.1">
    <property type="nucleotide sequence ID" value="NZ_ACJM01000018.1"/>
</dbReference>
<dbReference type="InterPro" id="IPR000014">
    <property type="entry name" value="PAS"/>
</dbReference>
<dbReference type="InterPro" id="IPR013767">
    <property type="entry name" value="PAS_fold"/>
</dbReference>
<dbReference type="AlphaFoldDB" id="C0GJU0"/>
<dbReference type="PRINTS" id="PR00996">
    <property type="entry name" value="CHERMTFRASE"/>
</dbReference>
<dbReference type="SMART" id="SM00138">
    <property type="entry name" value="MeTrc"/>
    <property type="match status" value="1"/>
</dbReference>
<dbReference type="InterPro" id="IPR035965">
    <property type="entry name" value="PAS-like_dom_sf"/>
</dbReference>
<dbReference type="GO" id="GO:0000156">
    <property type="term" value="F:phosphorelay response regulator activity"/>
    <property type="evidence" value="ECO:0007669"/>
    <property type="project" value="InterPro"/>
</dbReference>
<evidence type="ECO:0000259" key="10">
    <source>
        <dbReference type="PROSITE" id="PS50122"/>
    </source>
</evidence>
<dbReference type="CDD" id="cd16434">
    <property type="entry name" value="CheB-CheR_fusion"/>
    <property type="match status" value="1"/>
</dbReference>